<evidence type="ECO:0000256" key="5">
    <source>
        <dbReference type="ARBA" id="ARBA00023242"/>
    </source>
</evidence>
<accession>A0AAD7Q3X6</accession>
<dbReference type="InterPro" id="IPR015495">
    <property type="entry name" value="Myb_TF_plants"/>
</dbReference>
<keyword evidence="3" id="KW-0238">DNA-binding</keyword>
<dbReference type="GO" id="GO:0003677">
    <property type="term" value="F:DNA binding"/>
    <property type="evidence" value="ECO:0007669"/>
    <property type="project" value="UniProtKB-KW"/>
</dbReference>
<dbReference type="CDD" id="cd00167">
    <property type="entry name" value="SANT"/>
    <property type="match status" value="2"/>
</dbReference>
<comment type="caution">
    <text evidence="8">The sequence shown here is derived from an EMBL/GenBank/DDBJ whole genome shotgun (WGS) entry which is preliminary data.</text>
</comment>
<feature type="domain" description="HTH myb-type" evidence="7">
    <location>
        <begin position="9"/>
        <end position="61"/>
    </location>
</feature>
<dbReference type="InterPro" id="IPR009057">
    <property type="entry name" value="Homeodomain-like_sf"/>
</dbReference>
<evidence type="ECO:0000259" key="6">
    <source>
        <dbReference type="PROSITE" id="PS50090"/>
    </source>
</evidence>
<dbReference type="GO" id="GO:0005634">
    <property type="term" value="C:nucleus"/>
    <property type="evidence" value="ECO:0007669"/>
    <property type="project" value="UniProtKB-SubCell"/>
</dbReference>
<dbReference type="InterPro" id="IPR001005">
    <property type="entry name" value="SANT/Myb"/>
</dbReference>
<keyword evidence="2" id="KW-0805">Transcription regulation</keyword>
<dbReference type="InterPro" id="IPR017930">
    <property type="entry name" value="Myb_dom"/>
</dbReference>
<dbReference type="SUPFAM" id="SSF46689">
    <property type="entry name" value="Homeodomain-like"/>
    <property type="match status" value="1"/>
</dbReference>
<name>A0AAD7Q3X6_QUISA</name>
<dbReference type="KEGG" id="qsa:O6P43_004314"/>
<dbReference type="Pfam" id="PF00249">
    <property type="entry name" value="Myb_DNA-binding"/>
    <property type="match status" value="2"/>
</dbReference>
<evidence type="ECO:0000256" key="2">
    <source>
        <dbReference type="ARBA" id="ARBA00023015"/>
    </source>
</evidence>
<dbReference type="Proteomes" id="UP001163823">
    <property type="component" value="Chromosome 3"/>
</dbReference>
<dbReference type="PROSITE" id="PS51294">
    <property type="entry name" value="HTH_MYB"/>
    <property type="match status" value="2"/>
</dbReference>
<evidence type="ECO:0000313" key="8">
    <source>
        <dbReference type="EMBL" id="KAJ7974206.1"/>
    </source>
</evidence>
<dbReference type="AlphaFoldDB" id="A0AAD7Q3X6"/>
<protein>
    <submittedName>
        <fullName evidence="8">MYB transcription factor</fullName>
    </submittedName>
</protein>
<evidence type="ECO:0000259" key="7">
    <source>
        <dbReference type="PROSITE" id="PS51294"/>
    </source>
</evidence>
<keyword evidence="9" id="KW-1185">Reference proteome</keyword>
<feature type="domain" description="Myb-like" evidence="6">
    <location>
        <begin position="9"/>
        <end position="61"/>
    </location>
</feature>
<dbReference type="Gene3D" id="1.10.10.60">
    <property type="entry name" value="Homeodomain-like"/>
    <property type="match status" value="2"/>
</dbReference>
<sequence length="302" mass="33442">MGRAPCCDKDGVRKGAWTPEEDQVLAEYINKNGYGSWRTLPKLAGLLRCGKSCRLRWINYLRPNIKRGPFSTEEENTIIQLHGMLGNRWAAIASQVPGRTDNEIKNHWNTYLKKRLLHSCHSSVARQASTSSCLSIVKPESPSNHHMVQWESARLEAEARLSMELLLINSSSTRKTYSDYFLQLWYSEVGESFRMINGKGGVACESPILQTCSSTKLGSDSDVRLQVNTISAVSTDVTQGQGKSFKVKVEDGIASSESSSCGFLDTSDSALKLLLDFHGGDEMEFLQAPTDSYANSLDSNSN</sequence>
<dbReference type="EMBL" id="JARAOO010000003">
    <property type="protein sequence ID" value="KAJ7974206.1"/>
    <property type="molecule type" value="Genomic_DNA"/>
</dbReference>
<feature type="domain" description="HTH myb-type" evidence="7">
    <location>
        <begin position="62"/>
        <end position="116"/>
    </location>
</feature>
<evidence type="ECO:0000256" key="1">
    <source>
        <dbReference type="ARBA" id="ARBA00004123"/>
    </source>
</evidence>
<evidence type="ECO:0000256" key="3">
    <source>
        <dbReference type="ARBA" id="ARBA00023125"/>
    </source>
</evidence>
<dbReference type="SMART" id="SM00717">
    <property type="entry name" value="SANT"/>
    <property type="match status" value="2"/>
</dbReference>
<dbReference type="PANTHER" id="PTHR10641">
    <property type="entry name" value="MYB FAMILY TRANSCRIPTION FACTOR"/>
    <property type="match status" value="1"/>
</dbReference>
<keyword evidence="5" id="KW-0539">Nucleus</keyword>
<evidence type="ECO:0000313" key="9">
    <source>
        <dbReference type="Proteomes" id="UP001163823"/>
    </source>
</evidence>
<reference evidence="8" key="1">
    <citation type="journal article" date="2023" name="Science">
        <title>Elucidation of the pathway for biosynthesis of saponin adjuvants from the soapbark tree.</title>
        <authorList>
            <person name="Reed J."/>
            <person name="Orme A."/>
            <person name="El-Demerdash A."/>
            <person name="Owen C."/>
            <person name="Martin L.B.B."/>
            <person name="Misra R.C."/>
            <person name="Kikuchi S."/>
            <person name="Rejzek M."/>
            <person name="Martin A.C."/>
            <person name="Harkess A."/>
            <person name="Leebens-Mack J."/>
            <person name="Louveau T."/>
            <person name="Stephenson M.J."/>
            <person name="Osbourn A."/>
        </authorList>
    </citation>
    <scope>NUCLEOTIDE SEQUENCE</scope>
    <source>
        <strain evidence="8">S10</strain>
    </source>
</reference>
<dbReference type="FunFam" id="1.10.10.60:FF:000121">
    <property type="entry name" value="Myb transcription factor"/>
    <property type="match status" value="1"/>
</dbReference>
<feature type="domain" description="Myb-like" evidence="6">
    <location>
        <begin position="62"/>
        <end position="112"/>
    </location>
</feature>
<dbReference type="PANTHER" id="PTHR10641:SF1362">
    <property type="entry name" value="MYB TRANSCRIPTION FACTOR MIXTA-LIKE PROTEIN"/>
    <property type="match status" value="1"/>
</dbReference>
<comment type="subcellular location">
    <subcellularLocation>
        <location evidence="1">Nucleus</location>
    </subcellularLocation>
</comment>
<keyword evidence="4" id="KW-0804">Transcription</keyword>
<dbReference type="PROSITE" id="PS50090">
    <property type="entry name" value="MYB_LIKE"/>
    <property type="match status" value="2"/>
</dbReference>
<organism evidence="8 9">
    <name type="scientific">Quillaja saponaria</name>
    <name type="common">Soap bark tree</name>
    <dbReference type="NCBI Taxonomy" id="32244"/>
    <lineage>
        <taxon>Eukaryota</taxon>
        <taxon>Viridiplantae</taxon>
        <taxon>Streptophyta</taxon>
        <taxon>Embryophyta</taxon>
        <taxon>Tracheophyta</taxon>
        <taxon>Spermatophyta</taxon>
        <taxon>Magnoliopsida</taxon>
        <taxon>eudicotyledons</taxon>
        <taxon>Gunneridae</taxon>
        <taxon>Pentapetalae</taxon>
        <taxon>rosids</taxon>
        <taxon>fabids</taxon>
        <taxon>Fabales</taxon>
        <taxon>Quillajaceae</taxon>
        <taxon>Quillaja</taxon>
    </lineage>
</organism>
<proteinExistence type="predicted"/>
<gene>
    <name evidence="8" type="ORF">O6P43_004314</name>
</gene>
<evidence type="ECO:0000256" key="4">
    <source>
        <dbReference type="ARBA" id="ARBA00023163"/>
    </source>
</evidence>